<feature type="region of interest" description="Disordered" evidence="1">
    <location>
        <begin position="631"/>
        <end position="659"/>
    </location>
</feature>
<feature type="compositionally biased region" description="Basic residues" evidence="1">
    <location>
        <begin position="90"/>
        <end position="101"/>
    </location>
</feature>
<feature type="region of interest" description="Disordered" evidence="1">
    <location>
        <begin position="177"/>
        <end position="199"/>
    </location>
</feature>
<dbReference type="InterPro" id="IPR006994">
    <property type="entry name" value="TCF25/Rqc1"/>
</dbReference>
<evidence type="ECO:0000256" key="1">
    <source>
        <dbReference type="SAM" id="MobiDB-lite"/>
    </source>
</evidence>
<organism evidence="2 3">
    <name type="scientific">Hortaea werneckii</name>
    <name type="common">Black yeast</name>
    <name type="synonym">Cladosporium werneckii</name>
    <dbReference type="NCBI Taxonomy" id="91943"/>
    <lineage>
        <taxon>Eukaryota</taxon>
        <taxon>Fungi</taxon>
        <taxon>Dikarya</taxon>
        <taxon>Ascomycota</taxon>
        <taxon>Pezizomycotina</taxon>
        <taxon>Dothideomycetes</taxon>
        <taxon>Dothideomycetidae</taxon>
        <taxon>Mycosphaerellales</taxon>
        <taxon>Teratosphaeriaceae</taxon>
        <taxon>Hortaea</taxon>
    </lineage>
</organism>
<evidence type="ECO:0000313" key="2">
    <source>
        <dbReference type="EMBL" id="RMZ02223.1"/>
    </source>
</evidence>
<proteinExistence type="predicted"/>
<feature type="region of interest" description="Disordered" evidence="1">
    <location>
        <begin position="564"/>
        <end position="605"/>
    </location>
</feature>
<gene>
    <name evidence="2" type="ORF">D0860_07294</name>
</gene>
<feature type="compositionally biased region" description="Low complexity" evidence="1">
    <location>
        <begin position="188"/>
        <end position="199"/>
    </location>
</feature>
<dbReference type="GO" id="GO:0072344">
    <property type="term" value="P:rescue of stalled ribosome"/>
    <property type="evidence" value="ECO:0007669"/>
    <property type="project" value="TreeGrafter"/>
</dbReference>
<dbReference type="Proteomes" id="UP000280598">
    <property type="component" value="Unassembled WGS sequence"/>
</dbReference>
<accession>A0A3M7GMG4</accession>
<dbReference type="PANTHER" id="PTHR22684">
    <property type="entry name" value="NULP1-RELATED"/>
    <property type="match status" value="1"/>
</dbReference>
<reference evidence="2 3" key="1">
    <citation type="journal article" date="2018" name="BMC Genomics">
        <title>Genomic evidence for intraspecific hybridization in a clonal and extremely halotolerant yeast.</title>
        <authorList>
            <person name="Gostincar C."/>
            <person name="Stajich J.E."/>
            <person name="Zupancic J."/>
            <person name="Zalar P."/>
            <person name="Gunde-Cimerman N."/>
        </authorList>
    </citation>
    <scope>NUCLEOTIDE SEQUENCE [LARGE SCALE GENOMIC DNA]</scope>
    <source>
        <strain evidence="2 3">EXF-562</strain>
    </source>
</reference>
<protein>
    <submittedName>
        <fullName evidence="2">Uncharacterized protein</fullName>
    </submittedName>
</protein>
<feature type="region of interest" description="Disordered" evidence="1">
    <location>
        <begin position="1"/>
        <end position="115"/>
    </location>
</feature>
<dbReference type="VEuPathDB" id="FungiDB:BTJ68_08422"/>
<feature type="compositionally biased region" description="Basic and acidic residues" evidence="1">
    <location>
        <begin position="698"/>
        <end position="723"/>
    </location>
</feature>
<dbReference type="PANTHER" id="PTHR22684:SF0">
    <property type="entry name" value="RIBOSOME QUALITY CONTROL COMPLEX SUBUNIT TCF25"/>
    <property type="match status" value="1"/>
</dbReference>
<evidence type="ECO:0000313" key="3">
    <source>
        <dbReference type="Proteomes" id="UP000280598"/>
    </source>
</evidence>
<feature type="compositionally biased region" description="Acidic residues" evidence="1">
    <location>
        <begin position="27"/>
        <end position="37"/>
    </location>
</feature>
<dbReference type="EMBL" id="QWIS01000191">
    <property type="protein sequence ID" value="RMZ02223.1"/>
    <property type="molecule type" value="Genomic_DNA"/>
</dbReference>
<dbReference type="AlphaFoldDB" id="A0A3M7GMG4"/>
<feature type="region of interest" description="Disordered" evidence="1">
    <location>
        <begin position="697"/>
        <end position="736"/>
    </location>
</feature>
<dbReference type="GO" id="GO:1990112">
    <property type="term" value="C:RQC complex"/>
    <property type="evidence" value="ECO:0007669"/>
    <property type="project" value="TreeGrafter"/>
</dbReference>
<feature type="compositionally biased region" description="Low complexity" evidence="1">
    <location>
        <begin position="74"/>
        <end position="89"/>
    </location>
</feature>
<dbReference type="Pfam" id="PF04910">
    <property type="entry name" value="Tcf25"/>
    <property type="match status" value="1"/>
</dbReference>
<feature type="compositionally biased region" description="Acidic residues" evidence="1">
    <location>
        <begin position="51"/>
        <end position="69"/>
    </location>
</feature>
<sequence>MSSRALRKAQREREEQDRLEKLKQEAAELEEEEDDDGAPAPAAKSAFAMLQEDEDEDDGGAALDDDDGQHEDAASSIPPSSATTGGSKSKNNKKKKKKKAAKASAEEALPGVDDDMDEIDQALKQLSASGQADQTGTTNAGVDQKLDETSRLLSIDTNHLHAQNEMRRLFGRAALEQRDDDEEDPAPQNVGGNRRQQRRVQQVGLAQALRGQGGAGGRAGGLSAMALRRNIFIQGKEDWPIATGGGLAMEVEEKRADGTVIYRFVHNSFYQDVQSQFEMCVESMDPNRLVMLLRHNPYHISTLLQVSEIAKQDRDHATSGDLLERALFSMGRAAHSTFAKNLTEGRARLDFRRSENREFWLAAWRYMQNLSMRGTWRTVYEWAKLLYALAPEEDPYALWLVLDQYALRSRQDLDFLNLSRNTSLKEVHQNMPNIAFSQGLAEYRAGNKSKGQQALFTAIAKHPWVIARLMQELNLDPPPNIWGKEPRTEKEKLYTELYALRAKDLWNTPENCALLTETASALPPELPPADPDTTPISTPEARHVLLSDSPPLIALLPRSFTARMTSASDPLPPSDAYPPPTTTTSTNSSRRPGAGTAQPSTRLGTPAQNLRELQGLYSFFSSLFPWFNPAGDSAGDDSVEADGGPAGGLETNPPQPPDEETVAQRIRESGVSEEVVVERTQRMMVLQAALLGDEVDREGEIARARAQEGDEGHGDEGGRERAGRRQAWVEEGDEDE</sequence>
<comment type="caution">
    <text evidence="2">The sequence shown here is derived from an EMBL/GenBank/DDBJ whole genome shotgun (WGS) entry which is preliminary data.</text>
</comment>
<feature type="compositionally biased region" description="Pro residues" evidence="1">
    <location>
        <begin position="570"/>
        <end position="581"/>
    </location>
</feature>
<name>A0A3M7GMG4_HORWE</name>
<feature type="compositionally biased region" description="Basic and acidic residues" evidence="1">
    <location>
        <begin position="9"/>
        <end position="26"/>
    </location>
</feature>
<dbReference type="GO" id="GO:1990116">
    <property type="term" value="P:ribosome-associated ubiquitin-dependent protein catabolic process"/>
    <property type="evidence" value="ECO:0007669"/>
    <property type="project" value="TreeGrafter"/>
</dbReference>